<name>A0ABP1BFT6_9BRYO</name>
<dbReference type="PANTHER" id="PTHR15835:SF6">
    <property type="entry name" value="ZINC FINGER C3HC-TYPE PROTEIN 1"/>
    <property type="match status" value="1"/>
</dbReference>
<organism evidence="9 10">
    <name type="scientific">Sphagnum jensenii</name>
    <dbReference type="NCBI Taxonomy" id="128206"/>
    <lineage>
        <taxon>Eukaryota</taxon>
        <taxon>Viridiplantae</taxon>
        <taxon>Streptophyta</taxon>
        <taxon>Embryophyta</taxon>
        <taxon>Bryophyta</taxon>
        <taxon>Sphagnophytina</taxon>
        <taxon>Sphagnopsida</taxon>
        <taxon>Sphagnales</taxon>
        <taxon>Sphagnaceae</taxon>
        <taxon>Sphagnum</taxon>
    </lineage>
</organism>
<keyword evidence="4" id="KW-0862">Zinc</keyword>
<dbReference type="Pfam" id="PF08600">
    <property type="entry name" value="NuBaID_C"/>
    <property type="match status" value="1"/>
</dbReference>
<evidence type="ECO:0000256" key="6">
    <source>
        <dbReference type="SAM" id="MobiDB-lite"/>
    </source>
</evidence>
<feature type="region of interest" description="Disordered" evidence="6">
    <location>
        <begin position="741"/>
        <end position="765"/>
    </location>
</feature>
<evidence type="ECO:0000256" key="5">
    <source>
        <dbReference type="ARBA" id="ARBA00023242"/>
    </source>
</evidence>
<dbReference type="InterPro" id="IPR013909">
    <property type="entry name" value="NuBaID_C"/>
</dbReference>
<evidence type="ECO:0000313" key="10">
    <source>
        <dbReference type="Proteomes" id="UP001497522"/>
    </source>
</evidence>
<keyword evidence="3" id="KW-0863">Zinc-finger</keyword>
<accession>A0ABP1BFT6</accession>
<feature type="region of interest" description="Disordered" evidence="6">
    <location>
        <begin position="577"/>
        <end position="641"/>
    </location>
</feature>
<sequence>MAEDVEKRFERAMDCLFPGSSSRGAAAAATSSEKQQQQLVGVHVPPQAIGTVVPPTLVSPPACRPWDRRDLLRRLATYKSMSWFGKPQAAGPVACASRGWVLVDVDLICCEICGSYLSFPVPPCWSQYQVESAAQVFAEQLDTAHKGLCAWKNNSCPDTLAQFPPAPLSAVLGAYTDRCEALLQLSALPVISESAINQMLNHGSQVDQLLSQPTDSMPRLLIQHNPGSSTSEEVLLNSNYKAFYQAQHAIAICGWDSRLLPYTVDCGEQSPVPSTKNNGCTVTENTGISHEPGPIVMIHSRGKPKQVCGHNQVQRLHSVASDPASVVLDCNLCGASVGLWRFTTIARPSPLRVPGMAQMPEPAVKYTETGMTGASAASCMDGWTQPGPEPEMAKEPHVKAAEAVTVTVSQKSQKGVLDLRLTIAGGPPPTQLTAPALVPPSFGPVASMQPRQGQAETSDTGEWAAHSYESHGPARQELETGGQGGSNVALGQHGRPLAADSVEGTVVDHQETEDEEGKDAEHSSKRKRSTATVETDQADVSYYLHGGKHKYKEWLCQELPHTSSVNAIDTHYLQKQENSMESVENLPQESDGQGATTGEDEKDGPETVVVAEHSRSQQDAAEARLSKSDEEGGGGAETNMGVISRGVATGGEASVRIEGGGGTVGMWTSHEAETQGAECTKSVGGDGEFMLDMAGLMDEFVPGCDLMSEFIPEGTDRTGTRDNCGDSQEIMLSMNHVFKRDNGSARESEASQEGKGSHMDNDGRMDAEETLDTRNAVVQGSEMDANMLDKELMDGCVVQTIADTKNEEVQSPAHNDMGNYHCPYQQTWLLQLEWRNWEIKTREFDPIQQHRHFCPWVNGHVAAAGSSSALCGWQVTLNALQQQQHSPAADLAESESTASTYKVDPLLSMRNLLGQRSTTKQGLGSHIQS</sequence>
<evidence type="ECO:0000259" key="7">
    <source>
        <dbReference type="Pfam" id="PF07967"/>
    </source>
</evidence>
<feature type="compositionally biased region" description="Basic and acidic residues" evidence="6">
    <location>
        <begin position="612"/>
        <end position="630"/>
    </location>
</feature>
<dbReference type="PANTHER" id="PTHR15835">
    <property type="entry name" value="NUCLEAR-INTERACTING PARTNER OF ALK"/>
    <property type="match status" value="1"/>
</dbReference>
<protein>
    <recommendedName>
        <fullName evidence="11">C3HC-type domain-containing protein</fullName>
    </recommendedName>
</protein>
<keyword evidence="5" id="KW-0539">Nucleus</keyword>
<reference evidence="9" key="1">
    <citation type="submission" date="2024-03" db="EMBL/GenBank/DDBJ databases">
        <authorList>
            <consortium name="ELIXIR-Norway"/>
            <consortium name="Elixir Norway"/>
        </authorList>
    </citation>
    <scope>NUCLEOTIDE SEQUENCE</scope>
</reference>
<gene>
    <name evidence="9" type="ORF">CSSPJE1EN2_LOCUS16622</name>
</gene>
<evidence type="ECO:0000256" key="1">
    <source>
        <dbReference type="ARBA" id="ARBA00004123"/>
    </source>
</evidence>
<evidence type="ECO:0008006" key="11">
    <source>
        <dbReference type="Google" id="ProtNLM"/>
    </source>
</evidence>
<dbReference type="Proteomes" id="UP001497522">
    <property type="component" value="Chromosome 4"/>
</dbReference>
<proteinExistence type="predicted"/>
<dbReference type="InterPro" id="IPR012935">
    <property type="entry name" value="NuBaID_N"/>
</dbReference>
<feature type="compositionally biased region" description="Polar residues" evidence="6">
    <location>
        <begin position="449"/>
        <end position="460"/>
    </location>
</feature>
<feature type="compositionally biased region" description="Basic and acidic residues" evidence="6">
    <location>
        <begin position="755"/>
        <end position="765"/>
    </location>
</feature>
<feature type="domain" description="NuBaID C-terminal" evidence="8">
    <location>
        <begin position="841"/>
        <end position="882"/>
    </location>
</feature>
<evidence type="ECO:0000313" key="9">
    <source>
        <dbReference type="EMBL" id="CAK9874181.1"/>
    </source>
</evidence>
<evidence type="ECO:0000256" key="3">
    <source>
        <dbReference type="ARBA" id="ARBA00022771"/>
    </source>
</evidence>
<feature type="domain" description="C3HC-type" evidence="7">
    <location>
        <begin position="65"/>
        <end position="190"/>
    </location>
</feature>
<feature type="region of interest" description="Disordered" evidence="6">
    <location>
        <begin position="428"/>
        <end position="534"/>
    </location>
</feature>
<dbReference type="Pfam" id="PF07967">
    <property type="entry name" value="zf-C3HC"/>
    <property type="match status" value="1"/>
</dbReference>
<dbReference type="EMBL" id="OZ023705">
    <property type="protein sequence ID" value="CAK9874181.1"/>
    <property type="molecule type" value="Genomic_DNA"/>
</dbReference>
<keyword evidence="2" id="KW-0479">Metal-binding</keyword>
<feature type="compositionally biased region" description="Polar residues" evidence="6">
    <location>
        <begin position="577"/>
        <end position="596"/>
    </location>
</feature>
<evidence type="ECO:0000256" key="4">
    <source>
        <dbReference type="ARBA" id="ARBA00022833"/>
    </source>
</evidence>
<evidence type="ECO:0000256" key="2">
    <source>
        <dbReference type="ARBA" id="ARBA00022723"/>
    </source>
</evidence>
<evidence type="ECO:0000259" key="8">
    <source>
        <dbReference type="Pfam" id="PF08600"/>
    </source>
</evidence>
<keyword evidence="10" id="KW-1185">Reference proteome</keyword>
<feature type="compositionally biased region" description="Basic and acidic residues" evidence="6">
    <location>
        <begin position="468"/>
        <end position="478"/>
    </location>
</feature>
<comment type="subcellular location">
    <subcellularLocation>
        <location evidence="1">Nucleus</location>
    </subcellularLocation>
</comment>